<evidence type="ECO:0000259" key="4">
    <source>
        <dbReference type="Pfam" id="PF01975"/>
    </source>
</evidence>
<dbReference type="RefSeq" id="XP_018209237.1">
    <property type="nucleotide sequence ID" value="XM_018354918.1"/>
</dbReference>
<dbReference type="Proteomes" id="UP000788993">
    <property type="component" value="Unassembled WGS sequence"/>
</dbReference>
<protein>
    <recommendedName>
        <fullName evidence="4">Survival protein SurE-like phosphatase/nucleotidase domain-containing protein</fullName>
    </recommendedName>
</protein>
<dbReference type="GO" id="GO:0008252">
    <property type="term" value="F:nucleotidase activity"/>
    <property type="evidence" value="ECO:0007669"/>
    <property type="project" value="InterPro"/>
</dbReference>
<reference evidence="5" key="2">
    <citation type="submission" date="2021-01" db="EMBL/GenBank/DDBJ databases">
        <authorList>
            <person name="Schikora-Tamarit M.A."/>
        </authorList>
    </citation>
    <scope>NUCLEOTIDE SEQUENCE</scope>
    <source>
        <strain evidence="5">NCAIM Y.01608</strain>
    </source>
</reference>
<name>A0A1B7SCQ3_9ASCO</name>
<dbReference type="InterPro" id="IPR002828">
    <property type="entry name" value="SurE-like_Pase/nucleotidase"/>
</dbReference>
<dbReference type="AlphaFoldDB" id="A0A1B7SCQ3"/>
<accession>A0A1B7SCQ3</accession>
<reference evidence="5" key="1">
    <citation type="journal article" date="2021" name="Open Biol.">
        <title>Shared evolutionary footprints suggest mitochondrial oxidative damage underlies multiple complex I losses in fungi.</title>
        <authorList>
            <person name="Schikora-Tamarit M.A."/>
            <person name="Marcet-Houben M."/>
            <person name="Nosek J."/>
            <person name="Gabaldon T."/>
        </authorList>
    </citation>
    <scope>NUCLEOTIDE SEQUENCE</scope>
    <source>
        <strain evidence="5">NCAIM Y.01608</strain>
    </source>
</reference>
<evidence type="ECO:0000256" key="1">
    <source>
        <dbReference type="ARBA" id="ARBA00011062"/>
    </source>
</evidence>
<dbReference type="InterPro" id="IPR030048">
    <property type="entry name" value="SurE"/>
</dbReference>
<keyword evidence="2" id="KW-0479">Metal-binding</keyword>
<feature type="domain" description="Survival protein SurE-like phosphatase/nucleotidase" evidence="4">
    <location>
        <begin position="21"/>
        <end position="224"/>
    </location>
</feature>
<dbReference type="Gene3D" id="3.40.1210.10">
    <property type="entry name" value="Survival protein SurE-like phosphatase/nucleotidase"/>
    <property type="match status" value="1"/>
</dbReference>
<dbReference type="PANTHER" id="PTHR30457">
    <property type="entry name" value="5'-NUCLEOTIDASE SURE"/>
    <property type="match status" value="1"/>
</dbReference>
<dbReference type="GO" id="GO:0046872">
    <property type="term" value="F:metal ion binding"/>
    <property type="evidence" value="ECO:0007669"/>
    <property type="project" value="UniProtKB-KW"/>
</dbReference>
<dbReference type="InterPro" id="IPR036523">
    <property type="entry name" value="SurE-like_sf"/>
</dbReference>
<dbReference type="Pfam" id="PF01975">
    <property type="entry name" value="SurE"/>
    <property type="match status" value="1"/>
</dbReference>
<dbReference type="SUPFAM" id="SSF64167">
    <property type="entry name" value="SurE-like"/>
    <property type="match status" value="1"/>
</dbReference>
<sequence length="322" mass="34507">MKLTSLLAIATSLVASSAKNILLTNDDGWAATNIRAFYRDLKAAGHDVVMVAPAVQMSGNGGKFQLAASNTLETDAEFGYPPAGSPSWGHEEDDLNVWYYNGTPAACVAVALDYILPTYFNNMTVDVVVGGPNEGNNLGERDFVISGTIGAAYYATERGYSAIALSGANSNNSFFKDNLNDDPNQSANIYSRKSVELLNSLFEKQGDNQRLLPLSTGLNVNFAKAGSDVGSDCLDPVFYHSRQTGPGFSVYGARVNEETNLVEELYLYDNALAVCSAGDCSLPAEFEVVKSCASAITVFSLDPDSKKNVTDDVIAKFDFIRS</sequence>
<proteinExistence type="inferred from homology"/>
<evidence type="ECO:0000256" key="3">
    <source>
        <dbReference type="ARBA" id="ARBA00022801"/>
    </source>
</evidence>
<evidence type="ECO:0000256" key="2">
    <source>
        <dbReference type="ARBA" id="ARBA00022723"/>
    </source>
</evidence>
<organism evidence="5 6">
    <name type="scientific">Ogataea polymorpha</name>
    <dbReference type="NCBI Taxonomy" id="460523"/>
    <lineage>
        <taxon>Eukaryota</taxon>
        <taxon>Fungi</taxon>
        <taxon>Dikarya</taxon>
        <taxon>Ascomycota</taxon>
        <taxon>Saccharomycotina</taxon>
        <taxon>Pichiomycetes</taxon>
        <taxon>Pichiales</taxon>
        <taxon>Pichiaceae</taxon>
        <taxon>Ogataea</taxon>
    </lineage>
</organism>
<dbReference type="NCBIfam" id="TIGR00087">
    <property type="entry name" value="surE"/>
    <property type="match status" value="1"/>
</dbReference>
<dbReference type="OrthoDB" id="4018688at2759"/>
<gene>
    <name evidence="5" type="ORF">OGATHE_001305</name>
</gene>
<keyword evidence="3" id="KW-0378">Hydrolase</keyword>
<comment type="caution">
    <text evidence="5">The sequence shown here is derived from an EMBL/GenBank/DDBJ whole genome shotgun (WGS) entry which is preliminary data.</text>
</comment>
<comment type="similarity">
    <text evidence="1">Belongs to the SurE nucleotidase family.</text>
</comment>
<dbReference type="EMBL" id="JAEUBD010000146">
    <property type="protein sequence ID" value="KAH3676815.1"/>
    <property type="molecule type" value="Genomic_DNA"/>
</dbReference>
<evidence type="ECO:0000313" key="5">
    <source>
        <dbReference type="EMBL" id="KAH3676815.1"/>
    </source>
</evidence>
<evidence type="ECO:0000313" key="6">
    <source>
        <dbReference type="Proteomes" id="UP000788993"/>
    </source>
</evidence>
<keyword evidence="6" id="KW-1185">Reference proteome</keyword>
<dbReference type="PANTHER" id="PTHR30457:SF0">
    <property type="entry name" value="PHOSPHATASE, PUTATIVE (AFU_ORTHOLOGUE AFUA_4G01070)-RELATED"/>
    <property type="match status" value="1"/>
</dbReference>